<organism evidence="2">
    <name type="scientific">Propsilocerus akamusi</name>
    <dbReference type="NCBI Taxonomy" id="903466"/>
    <lineage>
        <taxon>Eukaryota</taxon>
        <taxon>Metazoa</taxon>
        <taxon>Ecdysozoa</taxon>
        <taxon>Arthropoda</taxon>
        <taxon>Hexapoda</taxon>
        <taxon>Insecta</taxon>
        <taxon>Pterygota</taxon>
        <taxon>Neoptera</taxon>
        <taxon>Endopterygota</taxon>
        <taxon>Diptera</taxon>
        <taxon>Nematocera</taxon>
        <taxon>Chironomoidea</taxon>
        <taxon>Chironomidae</taxon>
        <taxon>Propsilocerus</taxon>
    </lineage>
</organism>
<dbReference type="AlphaFoldDB" id="A0A7D0PAD1"/>
<dbReference type="Pfam" id="PF21972">
    <property type="entry name" value="Arc1p_N_like"/>
    <property type="match status" value="1"/>
</dbReference>
<reference evidence="2" key="1">
    <citation type="submission" date="2019-07" db="EMBL/GenBank/DDBJ databases">
        <title>Identification and Expression Pattern of Chemosensory Genes from the Transcriptome of the Propsilocerus akamusi.</title>
        <authorList>
            <person name="Yan C."/>
            <person name="Pan L."/>
        </authorList>
    </citation>
    <scope>NUCLEOTIDE SEQUENCE</scope>
</reference>
<dbReference type="InterPro" id="IPR042450">
    <property type="entry name" value="EEF1E1"/>
</dbReference>
<proteinExistence type="evidence at transcript level"/>
<name>A0A7D0PAD1_9DIPT</name>
<dbReference type="PANTHER" id="PTHR44490">
    <property type="entry name" value="EUKARYOTIC TRANSLATION ELONGATION FACTOR 1 EPSILON-1"/>
    <property type="match status" value="1"/>
</dbReference>
<accession>A0A7D0PAD1</accession>
<evidence type="ECO:0000259" key="1">
    <source>
        <dbReference type="PROSITE" id="PS50405"/>
    </source>
</evidence>
<dbReference type="InterPro" id="IPR010987">
    <property type="entry name" value="Glutathione-S-Trfase_C-like"/>
</dbReference>
<dbReference type="InterPro" id="IPR036282">
    <property type="entry name" value="Glutathione-S-Trfase_C_sf"/>
</dbReference>
<dbReference type="GO" id="GO:0043517">
    <property type="term" value="P:positive regulation of DNA damage response, signal transduction by p53 class mediator"/>
    <property type="evidence" value="ECO:0007669"/>
    <property type="project" value="InterPro"/>
</dbReference>
<feature type="domain" description="GST C-terminal" evidence="1">
    <location>
        <begin position="20"/>
        <end position="143"/>
    </location>
</feature>
<dbReference type="InterPro" id="IPR053836">
    <property type="entry name" value="Arc1-like_N"/>
</dbReference>
<sequence>MCEQEIQRLSDYFKLPIGILSYTEDNIIQMTNADKTKIVGFSSIVNFMHNQIEKENIDEDFYLTKQFFDYANVFIRSTSKRDKYAACLELNSFLETRSYLVGQRLTLADLVVFYAISDIMAQLSPLEKENYLNLSRWFDHIHG</sequence>
<dbReference type="GO" id="GO:0017101">
    <property type="term" value="C:aminoacyl-tRNA synthetase multienzyme complex"/>
    <property type="evidence" value="ECO:0007669"/>
    <property type="project" value="InterPro"/>
</dbReference>
<evidence type="ECO:0000313" key="2">
    <source>
        <dbReference type="EMBL" id="QGW50612.1"/>
    </source>
</evidence>
<dbReference type="EMBL" id="MN132939">
    <property type="protein sequence ID" value="QGW50612.1"/>
    <property type="molecule type" value="mRNA"/>
</dbReference>
<keyword evidence="2" id="KW-0675">Receptor</keyword>
<dbReference type="GO" id="GO:0005737">
    <property type="term" value="C:cytoplasm"/>
    <property type="evidence" value="ECO:0007669"/>
    <property type="project" value="TreeGrafter"/>
</dbReference>
<protein>
    <submittedName>
        <fullName evidence="2">Gustatory receptor 2</fullName>
    </submittedName>
</protein>
<dbReference type="Gene3D" id="1.20.1050.10">
    <property type="match status" value="1"/>
</dbReference>
<dbReference type="PROSITE" id="PS50405">
    <property type="entry name" value="GST_CTER"/>
    <property type="match status" value="1"/>
</dbReference>
<dbReference type="GO" id="GO:0005634">
    <property type="term" value="C:nucleus"/>
    <property type="evidence" value="ECO:0007669"/>
    <property type="project" value="TreeGrafter"/>
</dbReference>
<dbReference type="SUPFAM" id="SSF47616">
    <property type="entry name" value="GST C-terminal domain-like"/>
    <property type="match status" value="1"/>
</dbReference>
<dbReference type="PANTHER" id="PTHR44490:SF1">
    <property type="entry name" value="EUKARYOTIC TRANSLATION ELONGATION FACTOR 1 EPSILON-1"/>
    <property type="match status" value="1"/>
</dbReference>